<gene>
    <name evidence="3" type="ORF">HMPREF9140_00047</name>
</gene>
<dbReference type="PATRIC" id="fig|883158.3.peg.50"/>
<keyword evidence="4" id="KW-1185">Reference proteome</keyword>
<evidence type="ECO:0000256" key="2">
    <source>
        <dbReference type="SAM" id="Phobius"/>
    </source>
</evidence>
<dbReference type="InterPro" id="IPR032272">
    <property type="entry name" value="DUF4834"/>
</dbReference>
<proteinExistence type="predicted"/>
<dbReference type="EMBL" id="AGWK01000001">
    <property type="protein sequence ID" value="EHO75004.1"/>
    <property type="molecule type" value="Genomic_DNA"/>
</dbReference>
<keyword evidence="2" id="KW-0472">Membrane</keyword>
<dbReference type="HOGENOM" id="CLU_183767_0_1_10"/>
<comment type="caution">
    <text evidence="3">The sequence shown here is derived from an EMBL/GenBank/DDBJ whole genome shotgun (WGS) entry which is preliminary data.</text>
</comment>
<organism evidence="3 4">
    <name type="scientific">Prevotella micans F0438</name>
    <dbReference type="NCBI Taxonomy" id="883158"/>
    <lineage>
        <taxon>Bacteria</taxon>
        <taxon>Pseudomonadati</taxon>
        <taxon>Bacteroidota</taxon>
        <taxon>Bacteroidia</taxon>
        <taxon>Bacteroidales</taxon>
        <taxon>Prevotellaceae</taxon>
        <taxon>Prevotella</taxon>
    </lineage>
</organism>
<dbReference type="STRING" id="883158.HMPREF9140_00047"/>
<feature type="transmembrane region" description="Helical" evidence="2">
    <location>
        <begin position="6"/>
        <end position="26"/>
    </location>
</feature>
<dbReference type="AlphaFoldDB" id="H1PZF9"/>
<keyword evidence="2" id="KW-1133">Transmembrane helix</keyword>
<dbReference type="RefSeq" id="WP_006950890.1">
    <property type="nucleotide sequence ID" value="NZ_JH594521.1"/>
</dbReference>
<keyword evidence="2" id="KW-0812">Transmembrane</keyword>
<dbReference type="Pfam" id="PF16118">
    <property type="entry name" value="DUF4834"/>
    <property type="match status" value="1"/>
</dbReference>
<protein>
    <recommendedName>
        <fullName evidence="5">DUF4834 domain-containing protein</fullName>
    </recommendedName>
</protein>
<evidence type="ECO:0000256" key="1">
    <source>
        <dbReference type="SAM" id="MobiDB-lite"/>
    </source>
</evidence>
<dbReference type="Proteomes" id="UP000016023">
    <property type="component" value="Unassembled WGS sequence"/>
</dbReference>
<name>H1PZF9_9BACT</name>
<evidence type="ECO:0008006" key="5">
    <source>
        <dbReference type="Google" id="ProtNLM"/>
    </source>
</evidence>
<evidence type="ECO:0000313" key="4">
    <source>
        <dbReference type="Proteomes" id="UP000016023"/>
    </source>
</evidence>
<reference evidence="3 4" key="1">
    <citation type="submission" date="2011-12" db="EMBL/GenBank/DDBJ databases">
        <title>The Genome Sequence of Prevotella micans F0438.</title>
        <authorList>
            <consortium name="The Broad Institute Genome Sequencing Platform"/>
            <person name="Earl A."/>
            <person name="Ward D."/>
            <person name="Feldgarden M."/>
            <person name="Gevers D."/>
            <person name="Izard J."/>
            <person name="Baranova O.V."/>
            <person name="Blanton J.M."/>
            <person name="Wade W.G."/>
            <person name="Dewhirst F.E."/>
            <person name="Young S.K."/>
            <person name="Zeng Q."/>
            <person name="Gargeya S."/>
            <person name="Fitzgerald M."/>
            <person name="Haas B."/>
            <person name="Abouelleil A."/>
            <person name="Alvarado L."/>
            <person name="Arachchi H.M."/>
            <person name="Berlin A."/>
            <person name="Chapman S.B."/>
            <person name="Gearin G."/>
            <person name="Goldberg J."/>
            <person name="Griggs A."/>
            <person name="Gujja S."/>
            <person name="Hansen M."/>
            <person name="Heiman D."/>
            <person name="Howarth C."/>
            <person name="Larimer J."/>
            <person name="Lui A."/>
            <person name="MacDonald P.J.P."/>
            <person name="McCowen C."/>
            <person name="Montmayeur A."/>
            <person name="Murphy C."/>
            <person name="Neiman D."/>
            <person name="Pearson M."/>
            <person name="Priest M."/>
            <person name="Roberts A."/>
            <person name="Saif S."/>
            <person name="Shea T."/>
            <person name="Sisk P."/>
            <person name="Stolte C."/>
            <person name="Sykes S."/>
            <person name="Wortman J."/>
            <person name="Nusbaum C."/>
            <person name="Birren B."/>
        </authorList>
    </citation>
    <scope>NUCLEOTIDE SEQUENCE [LARGE SCALE GENOMIC DNA]</scope>
    <source>
        <strain evidence="3 4">F0438</strain>
    </source>
</reference>
<accession>H1PZF9</accession>
<sequence>MIFLSFIFFIFIGFFIIILSIAISFYRQIRDTSRKFRPGDRTGRNNQPKPNADGNIIIDSRSESQRNRKIISDDEGEYVDFS</sequence>
<feature type="region of interest" description="Disordered" evidence="1">
    <location>
        <begin position="35"/>
        <end position="58"/>
    </location>
</feature>
<evidence type="ECO:0000313" key="3">
    <source>
        <dbReference type="EMBL" id="EHO75004.1"/>
    </source>
</evidence>